<reference evidence="2" key="2">
    <citation type="journal article" date="2015" name="Genome Biol.">
        <title>Comparative genomics of Steinernema reveals deeply conserved gene regulatory networks.</title>
        <authorList>
            <person name="Dillman A.R."/>
            <person name="Macchietto M."/>
            <person name="Porter C.F."/>
            <person name="Rogers A."/>
            <person name="Williams B."/>
            <person name="Antoshechkin I."/>
            <person name="Lee M.M."/>
            <person name="Goodwin Z."/>
            <person name="Lu X."/>
            <person name="Lewis E.E."/>
            <person name="Goodrich-Blair H."/>
            <person name="Stock S.P."/>
            <person name="Adams B.J."/>
            <person name="Sternberg P.W."/>
            <person name="Mortazavi A."/>
        </authorList>
    </citation>
    <scope>NUCLEOTIDE SEQUENCE [LARGE SCALE GENOMIC DNA]</scope>
    <source>
        <strain evidence="2">ALL</strain>
    </source>
</reference>
<organism evidence="2">
    <name type="scientific">Steinernema carpocapsae</name>
    <name type="common">Entomopathogenic nematode</name>
    <dbReference type="NCBI Taxonomy" id="34508"/>
    <lineage>
        <taxon>Eukaryota</taxon>
        <taxon>Metazoa</taxon>
        <taxon>Ecdysozoa</taxon>
        <taxon>Nematoda</taxon>
        <taxon>Chromadorea</taxon>
        <taxon>Rhabditida</taxon>
        <taxon>Tylenchina</taxon>
        <taxon>Panagrolaimomorpha</taxon>
        <taxon>Strongyloidoidea</taxon>
        <taxon>Steinernematidae</taxon>
        <taxon>Steinernema</taxon>
    </lineage>
</organism>
<evidence type="ECO:0000256" key="1">
    <source>
        <dbReference type="SAM" id="MobiDB-lite"/>
    </source>
</evidence>
<feature type="compositionally biased region" description="Polar residues" evidence="1">
    <location>
        <begin position="8"/>
        <end position="26"/>
    </location>
</feature>
<dbReference type="OrthoDB" id="5984724at2759"/>
<reference evidence="2" key="3">
    <citation type="journal article" date="2019" name="G3 (Bethesda)">
        <title>Hybrid Assembly of the Genome of the Entomopathogenic Nematode Steinernema carpocapsae Identifies the X-Chromosome.</title>
        <authorList>
            <person name="Serra L."/>
            <person name="Macchietto M."/>
            <person name="Macias-Munoz A."/>
            <person name="McGill C.J."/>
            <person name="Rodriguez I.M."/>
            <person name="Rodriguez B."/>
            <person name="Murad R."/>
            <person name="Mortazavi A."/>
        </authorList>
    </citation>
    <scope>NUCLEOTIDE SEQUENCE</scope>
    <source>
        <strain evidence="2">ALL</strain>
    </source>
</reference>
<dbReference type="AlphaFoldDB" id="A0A4V6A5U2"/>
<evidence type="ECO:0000313" key="2">
    <source>
        <dbReference type="EMBL" id="TKR92255.1"/>
    </source>
</evidence>
<name>A0A4V6A5U2_STECR</name>
<dbReference type="EMBL" id="AZBU02000002">
    <property type="protein sequence ID" value="TKR92255.1"/>
    <property type="molecule type" value="Genomic_DNA"/>
</dbReference>
<sequence>MLTEAGTVVTSSVDGNPTSASANPTRPSGHPSLASALPKIRIPVIHGNRGEFAFRVVYEHHVHNNPALHKQDKKCSLMGYPKGAAKDAIKHFQLHGDNYVDAYMLCKRYDDPKTLMASPKNGTTSLP</sequence>
<protein>
    <submittedName>
        <fullName evidence="2">Uncharacterized protein</fullName>
    </submittedName>
</protein>
<gene>
    <name evidence="2" type="ORF">L596_006946</name>
</gene>
<dbReference type="InterPro" id="IPR005312">
    <property type="entry name" value="DUF1759"/>
</dbReference>
<comment type="caution">
    <text evidence="2">The sequence shown here is derived from an EMBL/GenBank/DDBJ whole genome shotgun (WGS) entry which is preliminary data.</text>
</comment>
<accession>A0A4V6A5U2</accession>
<feature type="region of interest" description="Disordered" evidence="1">
    <location>
        <begin position="1"/>
        <end position="35"/>
    </location>
</feature>
<reference evidence="2" key="1">
    <citation type="submission" date="2013-11" db="EMBL/GenBank/DDBJ databases">
        <authorList>
            <person name="Sternberg P."/>
            <person name="Dillman A."/>
            <person name="Macchietto M."/>
        </authorList>
    </citation>
    <scope>NUCLEOTIDE SEQUENCE</scope>
    <source>
        <strain evidence="2">ALL</strain>
    </source>
</reference>
<proteinExistence type="predicted"/>
<dbReference type="Pfam" id="PF03564">
    <property type="entry name" value="DUF1759"/>
    <property type="match status" value="1"/>
</dbReference>